<reference evidence="1 2" key="1">
    <citation type="submission" date="2020-02" db="EMBL/GenBank/DDBJ databases">
        <title>Draft genome sequence of Haematococcus lacustris strain NIES-144.</title>
        <authorList>
            <person name="Morimoto D."/>
            <person name="Nakagawa S."/>
            <person name="Yoshida T."/>
            <person name="Sawayama S."/>
        </authorList>
    </citation>
    <scope>NUCLEOTIDE SEQUENCE [LARGE SCALE GENOMIC DNA]</scope>
    <source>
        <strain evidence="1 2">NIES-144</strain>
    </source>
</reference>
<protein>
    <submittedName>
        <fullName evidence="1">Uncharacterized protein</fullName>
    </submittedName>
</protein>
<feature type="non-terminal residue" evidence="1">
    <location>
        <position position="125"/>
    </location>
</feature>
<dbReference type="EMBL" id="BLLF01000145">
    <property type="protein sequence ID" value="GFH08199.1"/>
    <property type="molecule type" value="Genomic_DNA"/>
</dbReference>
<dbReference type="Proteomes" id="UP000485058">
    <property type="component" value="Unassembled WGS sequence"/>
</dbReference>
<comment type="caution">
    <text evidence="1">The sequence shown here is derived from an EMBL/GenBank/DDBJ whole genome shotgun (WGS) entry which is preliminary data.</text>
</comment>
<keyword evidence="2" id="KW-1185">Reference proteome</keyword>
<organism evidence="1 2">
    <name type="scientific">Haematococcus lacustris</name>
    <name type="common">Green alga</name>
    <name type="synonym">Haematococcus pluvialis</name>
    <dbReference type="NCBI Taxonomy" id="44745"/>
    <lineage>
        <taxon>Eukaryota</taxon>
        <taxon>Viridiplantae</taxon>
        <taxon>Chlorophyta</taxon>
        <taxon>core chlorophytes</taxon>
        <taxon>Chlorophyceae</taxon>
        <taxon>CS clade</taxon>
        <taxon>Chlamydomonadales</taxon>
        <taxon>Haematococcaceae</taxon>
        <taxon>Haematococcus</taxon>
    </lineage>
</organism>
<name>A0A699YPV7_HAELA</name>
<accession>A0A699YPV7</accession>
<dbReference type="AlphaFoldDB" id="A0A699YPV7"/>
<evidence type="ECO:0000313" key="1">
    <source>
        <dbReference type="EMBL" id="GFH08199.1"/>
    </source>
</evidence>
<gene>
    <name evidence="1" type="ORF">HaLaN_03126</name>
</gene>
<evidence type="ECO:0000313" key="2">
    <source>
        <dbReference type="Proteomes" id="UP000485058"/>
    </source>
</evidence>
<sequence length="125" mass="13203">MTTGLAPMPLCPACRFCQLETMPGRLNSDLQLCVVALCRLVHCRAGCVDRDEAMYRAGCVGALQGADWKVVHADCVGVAASGLVPCNNGRWRHSLVTWLVGGVPGVGSVYNECQRNWNKGGGGAA</sequence>
<proteinExistence type="predicted"/>